<dbReference type="Pfam" id="PF06135">
    <property type="entry name" value="IreB"/>
    <property type="match status" value="1"/>
</dbReference>
<evidence type="ECO:0000313" key="5">
    <source>
        <dbReference type="Proteomes" id="UP000267019"/>
    </source>
</evidence>
<gene>
    <name evidence="4" type="ORF">C7438_0584</name>
</gene>
<dbReference type="AlphaFoldDB" id="A0A660L4G8"/>
<comment type="similarity">
    <text evidence="1 2">Belongs to the UPF0297 family.</text>
</comment>
<evidence type="ECO:0000313" key="4">
    <source>
        <dbReference type="EMBL" id="RKQ88931.1"/>
    </source>
</evidence>
<dbReference type="RefSeq" id="WP_121444068.1">
    <property type="nucleotide sequence ID" value="NZ_RBIJ01000001.1"/>
</dbReference>
<sequence length="112" mass="12534">MEPTDQTRTFSWGEGGEADLVRDILTDVYAALEEKGYDPVGQLVGYLLTGEPAYIPRHRQARNLIRKIPRDRLLEFLVRDYLTREVYPRLSPSAGTSSPDEGKGPSAPGERS</sequence>
<reference evidence="4 5" key="1">
    <citation type="submission" date="2018-10" db="EMBL/GenBank/DDBJ databases">
        <title>Genomic Encyclopedia of Type Strains, Phase IV (KMG-IV): sequencing the most valuable type-strain genomes for metagenomic binning, comparative biology and taxonomic classification.</title>
        <authorList>
            <person name="Goeker M."/>
        </authorList>
    </citation>
    <scope>NUCLEOTIDE SEQUENCE [LARGE SCALE GENOMIC DNA]</scope>
    <source>
        <strain evidence="4 5">DSM 22653</strain>
    </source>
</reference>
<dbReference type="EMBL" id="RBIJ01000001">
    <property type="protein sequence ID" value="RKQ88931.1"/>
    <property type="molecule type" value="Genomic_DNA"/>
</dbReference>
<proteinExistence type="inferred from homology"/>
<evidence type="ECO:0000256" key="2">
    <source>
        <dbReference type="HAMAP-Rule" id="MF_01507"/>
    </source>
</evidence>
<dbReference type="HAMAP" id="MF_01507">
    <property type="entry name" value="UPF0297"/>
    <property type="match status" value="1"/>
</dbReference>
<accession>A0A660L4G8</accession>
<evidence type="ECO:0000256" key="1">
    <source>
        <dbReference type="ARBA" id="ARBA00010888"/>
    </source>
</evidence>
<protein>
    <recommendedName>
        <fullName evidence="2">UPF0297 protein C7438_0584</fullName>
    </recommendedName>
</protein>
<dbReference type="Proteomes" id="UP000267019">
    <property type="component" value="Unassembled WGS sequence"/>
</dbReference>
<organism evidence="4 5">
    <name type="scientific">Brockia lithotrophica</name>
    <dbReference type="NCBI Taxonomy" id="933949"/>
    <lineage>
        <taxon>Bacteria</taxon>
        <taxon>Bacillati</taxon>
        <taxon>Bacillota</taxon>
        <taxon>Bacilli</taxon>
        <taxon>Bacillales</taxon>
        <taxon>Bacillales Family X. Incertae Sedis</taxon>
        <taxon>Brockia</taxon>
    </lineage>
</organism>
<dbReference type="NCBIfam" id="NF003997">
    <property type="entry name" value="PRK05473.1"/>
    <property type="match status" value="1"/>
</dbReference>
<dbReference type="InterPro" id="IPR009309">
    <property type="entry name" value="IreB"/>
</dbReference>
<evidence type="ECO:0000256" key="3">
    <source>
        <dbReference type="SAM" id="MobiDB-lite"/>
    </source>
</evidence>
<name>A0A660L4G8_9BACL</name>
<comment type="caution">
    <text evidence="4">The sequence shown here is derived from an EMBL/GenBank/DDBJ whole genome shotgun (WGS) entry which is preliminary data.</text>
</comment>
<dbReference type="PANTHER" id="PTHR40067:SF1">
    <property type="entry name" value="UPF0297 PROTEIN YRZL"/>
    <property type="match status" value="1"/>
</dbReference>
<keyword evidence="5" id="KW-1185">Reference proteome</keyword>
<dbReference type="OrthoDB" id="9796303at2"/>
<dbReference type="PANTHER" id="PTHR40067">
    <property type="entry name" value="UPF0297 PROTEIN YRZL"/>
    <property type="match status" value="1"/>
</dbReference>
<feature type="region of interest" description="Disordered" evidence="3">
    <location>
        <begin position="88"/>
        <end position="112"/>
    </location>
</feature>